<dbReference type="EMBL" id="AP028909">
    <property type="protein sequence ID" value="BES88401.1"/>
    <property type="molecule type" value="Genomic_DNA"/>
</dbReference>
<feature type="compositionally biased region" description="Polar residues" evidence="1">
    <location>
        <begin position="44"/>
        <end position="53"/>
    </location>
</feature>
<sequence>MNSQGRDPFVRVVRCANARTRTEMETRDEDIWRRRRQWEKPPYQQRTTLTGEISSDKKRGRACELSTGRGRDMVFPELPAMEAAKVNVCREGAKGHHAADGSGTDPRGTLRQSGYGYAEVSGKAADGMKRHTRGGKNRLRKRDRNDMYAIDEVV</sequence>
<reference evidence="2 3" key="1">
    <citation type="submission" date="2023-09" db="EMBL/GenBank/DDBJ databases">
        <title>Nesidiocoris tenuis whole genome shotgun sequence.</title>
        <authorList>
            <person name="Shibata T."/>
            <person name="Shimoda M."/>
            <person name="Kobayashi T."/>
            <person name="Uehara T."/>
        </authorList>
    </citation>
    <scope>NUCLEOTIDE SEQUENCE [LARGE SCALE GENOMIC DNA]</scope>
    <source>
        <strain evidence="2 3">Japan</strain>
    </source>
</reference>
<evidence type="ECO:0000256" key="1">
    <source>
        <dbReference type="SAM" id="MobiDB-lite"/>
    </source>
</evidence>
<gene>
    <name evidence="2" type="ORF">NTJ_01207</name>
</gene>
<dbReference type="Proteomes" id="UP001307889">
    <property type="component" value="Chromosome 1"/>
</dbReference>
<proteinExistence type="predicted"/>
<feature type="region of interest" description="Disordered" evidence="1">
    <location>
        <begin position="42"/>
        <end position="65"/>
    </location>
</feature>
<feature type="region of interest" description="Disordered" evidence="1">
    <location>
        <begin position="93"/>
        <end position="154"/>
    </location>
</feature>
<name>A0ABN7A7Z4_9HEMI</name>
<accession>A0ABN7A7Z4</accession>
<protein>
    <submittedName>
        <fullName evidence="2">Uncharacterized protein</fullName>
    </submittedName>
</protein>
<evidence type="ECO:0000313" key="2">
    <source>
        <dbReference type="EMBL" id="BES88401.1"/>
    </source>
</evidence>
<keyword evidence="3" id="KW-1185">Reference proteome</keyword>
<feature type="compositionally biased region" description="Basic residues" evidence="1">
    <location>
        <begin position="130"/>
        <end position="142"/>
    </location>
</feature>
<organism evidence="2 3">
    <name type="scientific">Nesidiocoris tenuis</name>
    <dbReference type="NCBI Taxonomy" id="355587"/>
    <lineage>
        <taxon>Eukaryota</taxon>
        <taxon>Metazoa</taxon>
        <taxon>Ecdysozoa</taxon>
        <taxon>Arthropoda</taxon>
        <taxon>Hexapoda</taxon>
        <taxon>Insecta</taxon>
        <taxon>Pterygota</taxon>
        <taxon>Neoptera</taxon>
        <taxon>Paraneoptera</taxon>
        <taxon>Hemiptera</taxon>
        <taxon>Heteroptera</taxon>
        <taxon>Panheteroptera</taxon>
        <taxon>Cimicomorpha</taxon>
        <taxon>Miridae</taxon>
        <taxon>Dicyphina</taxon>
        <taxon>Nesidiocoris</taxon>
    </lineage>
</organism>
<evidence type="ECO:0000313" key="3">
    <source>
        <dbReference type="Proteomes" id="UP001307889"/>
    </source>
</evidence>